<protein>
    <recommendedName>
        <fullName evidence="3">Glycosyltransferase family 1 protein</fullName>
    </recommendedName>
</protein>
<organism evidence="1 2">
    <name type="scientific">Desulfoscipio geothermicus DSM 3669</name>
    <dbReference type="NCBI Taxonomy" id="1121426"/>
    <lineage>
        <taxon>Bacteria</taxon>
        <taxon>Bacillati</taxon>
        <taxon>Bacillota</taxon>
        <taxon>Clostridia</taxon>
        <taxon>Eubacteriales</taxon>
        <taxon>Desulfallaceae</taxon>
        <taxon>Desulfoscipio</taxon>
    </lineage>
</organism>
<evidence type="ECO:0000313" key="2">
    <source>
        <dbReference type="Proteomes" id="UP000199584"/>
    </source>
</evidence>
<gene>
    <name evidence="1" type="ORF">SAMN05660706_11754</name>
</gene>
<accession>A0A1I6DTJ0</accession>
<evidence type="ECO:0000313" key="1">
    <source>
        <dbReference type="EMBL" id="SFR08779.1"/>
    </source>
</evidence>
<evidence type="ECO:0008006" key="3">
    <source>
        <dbReference type="Google" id="ProtNLM"/>
    </source>
</evidence>
<dbReference type="Proteomes" id="UP000199584">
    <property type="component" value="Unassembled WGS sequence"/>
</dbReference>
<dbReference type="RefSeq" id="WP_092484089.1">
    <property type="nucleotide sequence ID" value="NZ_FOYM01000017.1"/>
</dbReference>
<dbReference type="EMBL" id="FOYM01000017">
    <property type="protein sequence ID" value="SFR08779.1"/>
    <property type="molecule type" value="Genomic_DNA"/>
</dbReference>
<name>A0A1I6DTJ0_9FIRM</name>
<proteinExistence type="predicted"/>
<keyword evidence="2" id="KW-1185">Reference proteome</keyword>
<dbReference type="AlphaFoldDB" id="A0A1I6DTJ0"/>
<reference evidence="2" key="1">
    <citation type="submission" date="2016-10" db="EMBL/GenBank/DDBJ databases">
        <authorList>
            <person name="Varghese N."/>
            <person name="Submissions S."/>
        </authorList>
    </citation>
    <scope>NUCLEOTIDE SEQUENCE [LARGE SCALE GENOMIC DNA]</scope>
    <source>
        <strain evidence="2">DSM 3669</strain>
    </source>
</reference>
<sequence>MKFCLISLLPPSELDGEIFTHEVNQISQWATIMGGTHYNGVSFDLGYYGLPYDFFSEFDLVMVALRSELIEVGIKIKERSTARVVVFFDAELEHFTTFLDRELQVRFVRLLNMADAVAVHHENHIPVIKRLTPKPVGVVGLPFPLKRVREELCPPVDKKIIIDLGSALGKLVSRNGLVNLAALTEIGVPGAADMQDPEELYYLRIMRKFMPIPPIHFRVTSYNPFSSDNRVRLWEEYISQVNYSMLGIHLDFRQTWGRFPIDCAAVRMPCISTPGFYAQQILFPDLCVPYQDVEGAAGLAKRLLKSRSFYEEVMDYAESRLSFFAEAATKQRLLNLLG</sequence>
<dbReference type="STRING" id="39060.SAMN05660706_11754"/>
<dbReference type="OrthoDB" id="1804186at2"/>